<protein>
    <submittedName>
        <fullName evidence="7">Transketolase</fullName>
    </submittedName>
</protein>
<comment type="cofactor">
    <cofactor evidence="2">
        <name>Co(2+)</name>
        <dbReference type="ChEBI" id="CHEBI:48828"/>
    </cofactor>
</comment>
<dbReference type="InterPro" id="IPR033248">
    <property type="entry name" value="Transketolase_C"/>
</dbReference>
<comment type="cofactor">
    <cofactor evidence="1">
        <name>Mn(2+)</name>
        <dbReference type="ChEBI" id="CHEBI:29035"/>
    </cofactor>
</comment>
<evidence type="ECO:0000256" key="3">
    <source>
        <dbReference type="ARBA" id="ARBA00001946"/>
    </source>
</evidence>
<dbReference type="Gene3D" id="3.40.50.970">
    <property type="match status" value="2"/>
</dbReference>
<dbReference type="AlphaFoldDB" id="A0A1L7NSY2"/>
<organism evidence="7">
    <name type="scientific">Moniliella megachiliensis</name>
    <dbReference type="NCBI Taxonomy" id="203381"/>
    <lineage>
        <taxon>Eukaryota</taxon>
        <taxon>Fungi</taxon>
        <taxon>Dikarya</taxon>
        <taxon>Basidiomycota</taxon>
        <taxon>Ustilaginomycotina</taxon>
        <taxon>Moniliellomycetes</taxon>
        <taxon>Moniliellales</taxon>
        <taxon>Moniliellaceae</taxon>
        <taxon>Moniliella</taxon>
    </lineage>
</organism>
<dbReference type="GO" id="GO:0005737">
    <property type="term" value="C:cytoplasm"/>
    <property type="evidence" value="ECO:0007669"/>
    <property type="project" value="UniProtKB-ARBA"/>
</dbReference>
<comment type="cofactor">
    <cofactor evidence="4">
        <name>thiamine diphosphate</name>
        <dbReference type="ChEBI" id="CHEBI:58937"/>
    </cofactor>
</comment>
<dbReference type="Pfam" id="PF02779">
    <property type="entry name" value="Transket_pyr"/>
    <property type="match status" value="1"/>
</dbReference>
<dbReference type="InterPro" id="IPR029061">
    <property type="entry name" value="THDP-binding"/>
</dbReference>
<dbReference type="InterPro" id="IPR005474">
    <property type="entry name" value="Transketolase_N"/>
</dbReference>
<comment type="cofactor">
    <cofactor evidence="3">
        <name>Mg(2+)</name>
        <dbReference type="ChEBI" id="CHEBI:18420"/>
    </cofactor>
</comment>
<dbReference type="Pfam" id="PF02780">
    <property type="entry name" value="Transketolase_C"/>
    <property type="match status" value="1"/>
</dbReference>
<evidence type="ECO:0000256" key="5">
    <source>
        <dbReference type="ARBA" id="ARBA00007131"/>
    </source>
</evidence>
<dbReference type="EMBL" id="LC163538">
    <property type="protein sequence ID" value="BAW33011.1"/>
    <property type="molecule type" value="mRNA"/>
</dbReference>
<name>A0A1L7NSY2_9BASI</name>
<dbReference type="SUPFAM" id="SSF52518">
    <property type="entry name" value="Thiamin diphosphate-binding fold (THDP-binding)"/>
    <property type="match status" value="2"/>
</dbReference>
<sequence length="652" mass="70816">MPLKSFDINKFPVPLDHFKPVPLSLKETKLTEEHKKNLQANIKLLRDAIVFFTASGAARGVSGHTGGPYDTVPEVVILLALFAGPDGNKFVQTMFDEAGHRAATQYILCVLDGAFPADHLLNYREAGSHLPGHPELGVTPGAKFSSGRLGHMFAMINGVSEANQDKMTILLGSDGSQQEGDDAEAARFAVAKNLNVKVFIDYNNVTISGHPSDYLPGFDVGRTLEGHGMKVLHANGEDLDSLYTAMLEAFNSKGPVAVITKRPMAPGIKGIEGVPGGHDVIPLPTAIEYLKDRGYDDAIKVLEGIKPRKDTYVYEGSTKDRGACRVAFGEAVADVLDKTSQEENKEKVLCIDSDLEGSTGLKVIHQRHPEVFVTSGVCERNNFSVAAGFGSFLPEGTYRTGIFSTFSAFLEMVISELTMARLNHSNVLSHFSHSGVDEMADNTCHFGLNNLFADNGLDEAGVPTALYFPADPTQMHAVVEKALYDPGLRFVFSTRSKVPWVLKEGSDTERFYGEGYKFVPGKDDIIRGTPGKVDGWIVSFGEMLYRCVDAVERLKKEGIHIGLVNKATLNMVDEEAIKVWGSGKVLLVAESFNQNTGLGSKVGSWLLKRGLTPGKYDHVGTTTEGSGGLWEQILYQGLGPESLVKKIKEMLA</sequence>
<dbReference type="PANTHER" id="PTHR43825">
    <property type="entry name" value="PYRUVATE DEHYDROGENASE E1 COMPONENT"/>
    <property type="match status" value="1"/>
</dbReference>
<dbReference type="InterPro" id="IPR051157">
    <property type="entry name" value="PDH/Transketolase"/>
</dbReference>
<evidence type="ECO:0000259" key="6">
    <source>
        <dbReference type="SMART" id="SM00861"/>
    </source>
</evidence>
<dbReference type="Pfam" id="PF00456">
    <property type="entry name" value="Transketolase_N"/>
    <property type="match status" value="1"/>
</dbReference>
<dbReference type="SMART" id="SM00861">
    <property type="entry name" value="Transket_pyr"/>
    <property type="match status" value="1"/>
</dbReference>
<dbReference type="GO" id="GO:0006091">
    <property type="term" value="P:generation of precursor metabolites and energy"/>
    <property type="evidence" value="ECO:0007669"/>
    <property type="project" value="UniProtKB-ARBA"/>
</dbReference>
<reference evidence="7" key="1">
    <citation type="submission" date="2016-06" db="EMBL/GenBank/DDBJ databases">
        <title>Compensative function of transketolase isoform.</title>
        <authorList>
            <person name="Iwata H."/>
            <person name="Kasumi T."/>
        </authorList>
    </citation>
    <scope>NUCLEOTIDE SEQUENCE</scope>
    <source>
        <strain evidence="7">SN-124A</strain>
    </source>
</reference>
<proteinExistence type="evidence at transcript level"/>
<dbReference type="PANTHER" id="PTHR43825:SF1">
    <property type="entry name" value="TRANSKETOLASE-LIKE PYRIMIDINE-BINDING DOMAIN-CONTAINING PROTEIN"/>
    <property type="match status" value="1"/>
</dbReference>
<dbReference type="InterPro" id="IPR005475">
    <property type="entry name" value="Transketolase-like_Pyr-bd"/>
</dbReference>
<gene>
    <name evidence="7" type="primary">TKL1</name>
</gene>
<dbReference type="Gene3D" id="3.40.50.920">
    <property type="match status" value="1"/>
</dbReference>
<evidence type="ECO:0000256" key="1">
    <source>
        <dbReference type="ARBA" id="ARBA00001936"/>
    </source>
</evidence>
<evidence type="ECO:0000313" key="7">
    <source>
        <dbReference type="EMBL" id="BAW33011.1"/>
    </source>
</evidence>
<evidence type="ECO:0000256" key="4">
    <source>
        <dbReference type="ARBA" id="ARBA00001964"/>
    </source>
</evidence>
<dbReference type="InterPro" id="IPR009014">
    <property type="entry name" value="Transketo_C/PFOR_II"/>
</dbReference>
<dbReference type="SUPFAM" id="SSF52922">
    <property type="entry name" value="TK C-terminal domain-like"/>
    <property type="match status" value="1"/>
</dbReference>
<comment type="similarity">
    <text evidence="5">Belongs to the transketolase family.</text>
</comment>
<accession>A0A1L7NSY2</accession>
<feature type="domain" description="Transketolase-like pyrimidine-binding" evidence="6">
    <location>
        <begin position="326"/>
        <end position="501"/>
    </location>
</feature>
<evidence type="ECO:0000256" key="2">
    <source>
        <dbReference type="ARBA" id="ARBA00001941"/>
    </source>
</evidence>
<dbReference type="BRENDA" id="2.2.1.1">
    <property type="organism ID" value="11422"/>
</dbReference>